<sequence length="80" mass="9403">MQTRPWYRSPLHRSTTYSPTDLQAQVGEADICRRRRPAADRWTTARREKTRASGQEFWRERKTKDEEGTETGGWAGCMWG</sequence>
<gene>
    <name evidence="2" type="ORF">VZT92_009286</name>
</gene>
<evidence type="ECO:0000313" key="3">
    <source>
        <dbReference type="Proteomes" id="UP001488805"/>
    </source>
</evidence>
<organism evidence="2 3">
    <name type="scientific">Zoarces viviparus</name>
    <name type="common">Viviparous eelpout</name>
    <name type="synonym">Blennius viviparus</name>
    <dbReference type="NCBI Taxonomy" id="48416"/>
    <lineage>
        <taxon>Eukaryota</taxon>
        <taxon>Metazoa</taxon>
        <taxon>Chordata</taxon>
        <taxon>Craniata</taxon>
        <taxon>Vertebrata</taxon>
        <taxon>Euteleostomi</taxon>
        <taxon>Actinopterygii</taxon>
        <taxon>Neopterygii</taxon>
        <taxon>Teleostei</taxon>
        <taxon>Neoteleostei</taxon>
        <taxon>Acanthomorphata</taxon>
        <taxon>Eupercaria</taxon>
        <taxon>Perciformes</taxon>
        <taxon>Cottioidei</taxon>
        <taxon>Zoarcales</taxon>
        <taxon>Zoarcidae</taxon>
        <taxon>Zoarcinae</taxon>
        <taxon>Zoarces</taxon>
    </lineage>
</organism>
<dbReference type="AlphaFoldDB" id="A0AAW1FJ79"/>
<proteinExistence type="predicted"/>
<feature type="compositionally biased region" description="Gly residues" evidence="1">
    <location>
        <begin position="70"/>
        <end position="80"/>
    </location>
</feature>
<comment type="caution">
    <text evidence="2">The sequence shown here is derived from an EMBL/GenBank/DDBJ whole genome shotgun (WGS) entry which is preliminary data.</text>
</comment>
<keyword evidence="3" id="KW-1185">Reference proteome</keyword>
<feature type="region of interest" description="Disordered" evidence="1">
    <location>
        <begin position="1"/>
        <end position="22"/>
    </location>
</feature>
<protein>
    <submittedName>
        <fullName evidence="2">Uncharacterized protein</fullName>
    </submittedName>
</protein>
<accession>A0AAW1FJ79</accession>
<dbReference type="Proteomes" id="UP001488805">
    <property type="component" value="Unassembled WGS sequence"/>
</dbReference>
<feature type="compositionally biased region" description="Polar residues" evidence="1">
    <location>
        <begin position="12"/>
        <end position="22"/>
    </location>
</feature>
<feature type="compositionally biased region" description="Basic and acidic residues" evidence="1">
    <location>
        <begin position="37"/>
        <end position="66"/>
    </location>
</feature>
<evidence type="ECO:0000256" key="1">
    <source>
        <dbReference type="SAM" id="MobiDB-lite"/>
    </source>
</evidence>
<feature type="region of interest" description="Disordered" evidence="1">
    <location>
        <begin position="37"/>
        <end position="80"/>
    </location>
</feature>
<reference evidence="2 3" key="1">
    <citation type="journal article" date="2024" name="Genome Biol. Evol.">
        <title>Chromosome-level genome assembly of the viviparous eelpout Zoarces viviparus.</title>
        <authorList>
            <person name="Fuhrmann N."/>
            <person name="Brasseur M.V."/>
            <person name="Bakowski C.E."/>
            <person name="Podsiadlowski L."/>
            <person name="Prost S."/>
            <person name="Krehenwinkel H."/>
            <person name="Mayer C."/>
        </authorList>
    </citation>
    <scope>NUCLEOTIDE SEQUENCE [LARGE SCALE GENOMIC DNA]</scope>
    <source>
        <strain evidence="2">NO-MEL_2022_Ind0_liver</strain>
    </source>
</reference>
<evidence type="ECO:0000313" key="2">
    <source>
        <dbReference type="EMBL" id="KAK9534228.1"/>
    </source>
</evidence>
<dbReference type="EMBL" id="JBCEZU010000067">
    <property type="protein sequence ID" value="KAK9534228.1"/>
    <property type="molecule type" value="Genomic_DNA"/>
</dbReference>
<name>A0AAW1FJ79_ZOAVI</name>